<feature type="region of interest" description="Disordered" evidence="5">
    <location>
        <begin position="264"/>
        <end position="308"/>
    </location>
</feature>
<dbReference type="Gene3D" id="1.20.120.350">
    <property type="entry name" value="Voltage-gated potassium channels. Chain C"/>
    <property type="match status" value="1"/>
</dbReference>
<organism evidence="7 8">
    <name type="scientific">Leptospira yasudae</name>
    <dbReference type="NCBI Taxonomy" id="2202201"/>
    <lineage>
        <taxon>Bacteria</taxon>
        <taxon>Pseudomonadati</taxon>
        <taxon>Spirochaetota</taxon>
        <taxon>Spirochaetia</taxon>
        <taxon>Leptospirales</taxon>
        <taxon>Leptospiraceae</taxon>
        <taxon>Leptospira</taxon>
    </lineage>
</organism>
<keyword evidence="3 6" id="KW-1133">Transmembrane helix</keyword>
<dbReference type="InterPro" id="IPR027359">
    <property type="entry name" value="Volt_channel_dom_sf"/>
</dbReference>
<comment type="caution">
    <text evidence="7">The sequence shown here is derived from an EMBL/GenBank/DDBJ whole genome shotgun (WGS) entry which is preliminary data.</text>
</comment>
<evidence type="ECO:0000256" key="5">
    <source>
        <dbReference type="SAM" id="MobiDB-lite"/>
    </source>
</evidence>
<sequence length="308" mass="35675">MADSERYPVRVNKFNIWHFYLWLKALPGSGRDLFLLSLAALDVLLLLIYNSYKEILPKELYAYMIGFDFFVLVVWVMELITKFRKSKDPSTYFSMNWYEIVGVIPFYFLRPFLLLRGMKILIAFYKLGQSGQNLSDIVTREITFRFRDVIVDTIADAVFLHSLERVEEVMIRLDYSQLAKRAFELHQKEFNAKVNESLQSKFLLGELSRIPFMGEISKRLGEDISSMITEVLENQVTGEIMKQITEAILKEMANHVKRLPIERITRPLEVESPPQPTTAPNPSAETEIEPAESTTENSEILPKETTSD</sequence>
<evidence type="ECO:0000313" key="8">
    <source>
        <dbReference type="Proteomes" id="UP000297613"/>
    </source>
</evidence>
<proteinExistence type="predicted"/>
<evidence type="ECO:0000313" key="7">
    <source>
        <dbReference type="EMBL" id="TGL88000.1"/>
    </source>
</evidence>
<dbReference type="Proteomes" id="UP000297613">
    <property type="component" value="Unassembled WGS sequence"/>
</dbReference>
<dbReference type="EMBL" id="RQGM01000014">
    <property type="protein sequence ID" value="TGL88000.1"/>
    <property type="molecule type" value="Genomic_DNA"/>
</dbReference>
<protein>
    <recommendedName>
        <fullName evidence="9">Ion transporter</fullName>
    </recommendedName>
</protein>
<evidence type="ECO:0000256" key="1">
    <source>
        <dbReference type="ARBA" id="ARBA00004141"/>
    </source>
</evidence>
<name>A0A6N4QKR0_9LEPT</name>
<evidence type="ECO:0000256" key="4">
    <source>
        <dbReference type="ARBA" id="ARBA00023136"/>
    </source>
</evidence>
<feature type="transmembrane region" description="Helical" evidence="6">
    <location>
        <begin position="61"/>
        <end position="77"/>
    </location>
</feature>
<keyword evidence="2 6" id="KW-0812">Transmembrane</keyword>
<dbReference type="GO" id="GO:0016020">
    <property type="term" value="C:membrane"/>
    <property type="evidence" value="ECO:0007669"/>
    <property type="project" value="UniProtKB-SubCell"/>
</dbReference>
<accession>A0A6N4QKR0</accession>
<gene>
    <name evidence="7" type="ORF">EHQ83_04200</name>
</gene>
<evidence type="ECO:0008006" key="9">
    <source>
        <dbReference type="Google" id="ProtNLM"/>
    </source>
</evidence>
<comment type="subcellular location">
    <subcellularLocation>
        <location evidence="1">Membrane</location>
        <topology evidence="1">Multi-pass membrane protein</topology>
    </subcellularLocation>
</comment>
<feature type="transmembrane region" description="Helical" evidence="6">
    <location>
        <begin position="33"/>
        <end position="49"/>
    </location>
</feature>
<dbReference type="RefSeq" id="WP_135574493.1">
    <property type="nucleotide sequence ID" value="NZ_RQGK01000009.1"/>
</dbReference>
<evidence type="ECO:0000256" key="3">
    <source>
        <dbReference type="ARBA" id="ARBA00022989"/>
    </source>
</evidence>
<reference evidence="7 8" key="1">
    <citation type="journal article" date="2019" name="PLoS Negl. Trop. Dis.">
        <title>Revisiting the worldwide diversity of Leptospira species in the environment.</title>
        <authorList>
            <person name="Vincent A.T."/>
            <person name="Schiettekatte O."/>
            <person name="Bourhy P."/>
            <person name="Veyrier F.J."/>
            <person name="Picardeau M."/>
        </authorList>
    </citation>
    <scope>NUCLEOTIDE SEQUENCE [LARGE SCALE GENOMIC DNA]</scope>
    <source>
        <strain evidence="7 8">201702445</strain>
    </source>
</reference>
<feature type="transmembrane region" description="Helical" evidence="6">
    <location>
        <begin position="97"/>
        <end position="115"/>
    </location>
</feature>
<keyword evidence="4 6" id="KW-0472">Membrane</keyword>
<dbReference type="AlphaFoldDB" id="A0A6N4QKR0"/>
<evidence type="ECO:0000256" key="2">
    <source>
        <dbReference type="ARBA" id="ARBA00022692"/>
    </source>
</evidence>
<evidence type="ECO:0000256" key="6">
    <source>
        <dbReference type="SAM" id="Phobius"/>
    </source>
</evidence>